<keyword evidence="3" id="KW-1185">Reference proteome</keyword>
<dbReference type="EMBL" id="JAPDDR010000012">
    <property type="protein sequence ID" value="MCW1916101.1"/>
    <property type="molecule type" value="Genomic_DNA"/>
</dbReference>
<protein>
    <submittedName>
        <fullName evidence="2">Uncharacterized protein</fullName>
    </submittedName>
</protein>
<gene>
    <name evidence="2" type="ORF">OJ996_21105</name>
</gene>
<comment type="caution">
    <text evidence="2">The sequence shown here is derived from an EMBL/GenBank/DDBJ whole genome shotgun (WGS) entry which is preliminary data.</text>
</comment>
<feature type="signal peptide" evidence="1">
    <location>
        <begin position="1"/>
        <end position="25"/>
    </location>
</feature>
<sequence length="290" mass="30773">MIPRNAFRAVPLCAFVAVSTDPASAQVQCWAPGMTSTVALNAANRSQTVALGQPYRYDVFGVAGSLTLGNSAANAVLVGTQFREKLLGLIPTGAVVSSSTYVRVQTGLAQFYPEQLQVSGNSPGVRLQPTQRYGANWTLCDPQNKVPVNLTFHMAGSDLLSSILPGLTSPPHYNLNSTGHFYVLGEYHPAPPEMSGELVIASSSAVLGSALEVGYEINREELPQVYRPPFLGLDLGDVNLTVIGTPPQKTDLGTSEGIDLPEIQTPDLLNVAIDLSGTQGNGWLKIEVLP</sequence>
<dbReference type="Proteomes" id="UP001165653">
    <property type="component" value="Unassembled WGS sequence"/>
</dbReference>
<evidence type="ECO:0000256" key="1">
    <source>
        <dbReference type="SAM" id="SignalP"/>
    </source>
</evidence>
<reference evidence="2" key="1">
    <citation type="submission" date="2022-10" db="EMBL/GenBank/DDBJ databases">
        <title>Luteolibacter sp. GHJ8, whole genome shotgun sequencing project.</title>
        <authorList>
            <person name="Zhao G."/>
            <person name="Shen L."/>
        </authorList>
    </citation>
    <scope>NUCLEOTIDE SEQUENCE</scope>
    <source>
        <strain evidence="2">GHJ8</strain>
    </source>
</reference>
<evidence type="ECO:0000313" key="3">
    <source>
        <dbReference type="Proteomes" id="UP001165653"/>
    </source>
</evidence>
<name>A0ABT3G8C0_9BACT</name>
<keyword evidence="1" id="KW-0732">Signal</keyword>
<accession>A0ABT3G8C0</accession>
<feature type="chain" id="PRO_5047254916" evidence="1">
    <location>
        <begin position="26"/>
        <end position="290"/>
    </location>
</feature>
<evidence type="ECO:0000313" key="2">
    <source>
        <dbReference type="EMBL" id="MCW1916101.1"/>
    </source>
</evidence>
<organism evidence="2 3">
    <name type="scientific">Luteolibacter rhizosphaerae</name>
    <dbReference type="NCBI Taxonomy" id="2989719"/>
    <lineage>
        <taxon>Bacteria</taxon>
        <taxon>Pseudomonadati</taxon>
        <taxon>Verrucomicrobiota</taxon>
        <taxon>Verrucomicrobiia</taxon>
        <taxon>Verrucomicrobiales</taxon>
        <taxon>Verrucomicrobiaceae</taxon>
        <taxon>Luteolibacter</taxon>
    </lineage>
</organism>
<proteinExistence type="predicted"/>